<feature type="compositionally biased region" description="Basic and acidic residues" evidence="1">
    <location>
        <begin position="58"/>
        <end position="75"/>
    </location>
</feature>
<dbReference type="AlphaFoldDB" id="A0A7G7MD89"/>
<evidence type="ECO:0000313" key="2">
    <source>
        <dbReference type="EMBL" id="QNG50750.1"/>
    </source>
</evidence>
<evidence type="ECO:0000313" key="3">
    <source>
        <dbReference type="Proteomes" id="UP000515728"/>
    </source>
</evidence>
<organism evidence="2 3">
    <name type="scientific">Pseudonocardia petroleophila</name>
    <dbReference type="NCBI Taxonomy" id="37331"/>
    <lineage>
        <taxon>Bacteria</taxon>
        <taxon>Bacillati</taxon>
        <taxon>Actinomycetota</taxon>
        <taxon>Actinomycetes</taxon>
        <taxon>Pseudonocardiales</taxon>
        <taxon>Pseudonocardiaceae</taxon>
        <taxon>Pseudonocardia</taxon>
    </lineage>
</organism>
<sequence>MTGVAHSPGGFDYVQRGDEVRITHRGRPATTLRGAAAAQFLVDVESGDPQQLMARVTGDYKRGSERAARDHPRNR</sequence>
<proteinExistence type="predicted"/>
<accession>A0A7G7MD89</accession>
<dbReference type="KEGG" id="ppel:H6H00_21390"/>
<keyword evidence="3" id="KW-1185">Reference proteome</keyword>
<feature type="region of interest" description="Disordered" evidence="1">
    <location>
        <begin position="52"/>
        <end position="75"/>
    </location>
</feature>
<protein>
    <submittedName>
        <fullName evidence="2">Uncharacterized protein</fullName>
    </submittedName>
</protein>
<evidence type="ECO:0000256" key="1">
    <source>
        <dbReference type="SAM" id="MobiDB-lite"/>
    </source>
</evidence>
<dbReference type="RefSeq" id="WP_185717511.1">
    <property type="nucleotide sequence ID" value="NZ_BAAAWI010000001.1"/>
</dbReference>
<reference evidence="2 3" key="1">
    <citation type="submission" date="2020-08" db="EMBL/GenBank/DDBJ databases">
        <authorList>
            <person name="Mo P."/>
        </authorList>
    </citation>
    <scope>NUCLEOTIDE SEQUENCE [LARGE SCALE GENOMIC DNA]</scope>
    <source>
        <strain evidence="2 3">CGMCC 4.1532</strain>
    </source>
</reference>
<name>A0A7G7MD89_9PSEU</name>
<dbReference type="Proteomes" id="UP000515728">
    <property type="component" value="Chromosome"/>
</dbReference>
<dbReference type="EMBL" id="CP060131">
    <property type="protein sequence ID" value="QNG50750.1"/>
    <property type="molecule type" value="Genomic_DNA"/>
</dbReference>
<gene>
    <name evidence="2" type="ORF">H6H00_21390</name>
</gene>